<evidence type="ECO:0000256" key="9">
    <source>
        <dbReference type="ARBA" id="ARBA00023136"/>
    </source>
</evidence>
<comment type="similarity">
    <text evidence="3">Belongs to the glycosyltransferase GT106 family.</text>
</comment>
<keyword evidence="5" id="KW-0808">Transferase</keyword>
<keyword evidence="15" id="KW-1185">Reference proteome</keyword>
<evidence type="ECO:0000256" key="11">
    <source>
        <dbReference type="ARBA" id="ARBA00023253"/>
    </source>
</evidence>
<evidence type="ECO:0000256" key="13">
    <source>
        <dbReference type="ARBA" id="ARBA00030350"/>
    </source>
</evidence>
<dbReference type="Pfam" id="PF10250">
    <property type="entry name" value="O-FucT"/>
    <property type="match status" value="1"/>
</dbReference>
<evidence type="ECO:0000256" key="8">
    <source>
        <dbReference type="ARBA" id="ARBA00022989"/>
    </source>
</evidence>
<dbReference type="GO" id="GO:0006004">
    <property type="term" value="P:fucose metabolic process"/>
    <property type="evidence" value="ECO:0007669"/>
    <property type="project" value="UniProtKB-KW"/>
</dbReference>
<sequence length="216" mass="24738">MPPISWSNMTYYYETILPRTQTYEVAHFTKTDSRLANNGIPHEVHKLCCRLNYKALRFASPIEEMGKKIFNMLREKGPSLVLHLRYEMDMVAFFGCNEGCNAEEIEDLTKMRGRDRLLKRKDGLCPLTPEETALTLLALDTDGNIQVYIGAGDIYKAEKRMRSLNCAFPTLEPFKPDGSIGLLCLESDVFVQTYGENTANLLKDTEDTWASRKQFF</sequence>
<keyword evidence="10" id="KW-0325">Glycoprotein</keyword>
<keyword evidence="8" id="KW-1133">Transmembrane helix</keyword>
<reference evidence="14" key="1">
    <citation type="journal article" date="2023" name="Science">
        <title>Elucidation of the pathway for biosynthesis of saponin adjuvants from the soapbark tree.</title>
        <authorList>
            <person name="Reed J."/>
            <person name="Orme A."/>
            <person name="El-Demerdash A."/>
            <person name="Owen C."/>
            <person name="Martin L.B.B."/>
            <person name="Misra R.C."/>
            <person name="Kikuchi S."/>
            <person name="Rejzek M."/>
            <person name="Martin A.C."/>
            <person name="Harkess A."/>
            <person name="Leebens-Mack J."/>
            <person name="Louveau T."/>
            <person name="Stephenson M.J."/>
            <person name="Osbourn A."/>
        </authorList>
    </citation>
    <scope>NUCLEOTIDE SEQUENCE</scope>
    <source>
        <strain evidence="14">S10</strain>
    </source>
</reference>
<evidence type="ECO:0000256" key="1">
    <source>
        <dbReference type="ARBA" id="ARBA00004606"/>
    </source>
</evidence>
<organism evidence="14 15">
    <name type="scientific">Quillaja saponaria</name>
    <name type="common">Soap bark tree</name>
    <dbReference type="NCBI Taxonomy" id="32244"/>
    <lineage>
        <taxon>Eukaryota</taxon>
        <taxon>Viridiplantae</taxon>
        <taxon>Streptophyta</taxon>
        <taxon>Embryophyta</taxon>
        <taxon>Tracheophyta</taxon>
        <taxon>Spermatophyta</taxon>
        <taxon>Magnoliopsida</taxon>
        <taxon>eudicotyledons</taxon>
        <taxon>Gunneridae</taxon>
        <taxon>Pentapetalae</taxon>
        <taxon>rosids</taxon>
        <taxon>fabids</taxon>
        <taxon>Fabales</taxon>
        <taxon>Quillajaceae</taxon>
        <taxon>Quillaja</taxon>
    </lineage>
</organism>
<dbReference type="KEGG" id="qsa:O6P43_032866"/>
<dbReference type="PANTHER" id="PTHR31741:SF45">
    <property type="entry name" value="O-FUCOSYLTRANSFERASE FAMILY PROTEIN"/>
    <property type="match status" value="1"/>
</dbReference>
<keyword evidence="7" id="KW-0735">Signal-anchor</keyword>
<evidence type="ECO:0000313" key="14">
    <source>
        <dbReference type="EMBL" id="KAJ7943289.1"/>
    </source>
</evidence>
<keyword evidence="12" id="KW-0119">Carbohydrate metabolism</keyword>
<dbReference type="GO" id="GO:0005737">
    <property type="term" value="C:cytoplasm"/>
    <property type="evidence" value="ECO:0007669"/>
    <property type="project" value="TreeGrafter"/>
</dbReference>
<protein>
    <recommendedName>
        <fullName evidence="13">O-fucosyltransferase family protein</fullName>
    </recommendedName>
</protein>
<dbReference type="EMBL" id="JARAOO010000014">
    <property type="protein sequence ID" value="KAJ7943289.1"/>
    <property type="molecule type" value="Genomic_DNA"/>
</dbReference>
<dbReference type="Proteomes" id="UP001163823">
    <property type="component" value="Chromosome 14"/>
</dbReference>
<evidence type="ECO:0000313" key="15">
    <source>
        <dbReference type="Proteomes" id="UP001163823"/>
    </source>
</evidence>
<evidence type="ECO:0000256" key="5">
    <source>
        <dbReference type="ARBA" id="ARBA00022679"/>
    </source>
</evidence>
<gene>
    <name evidence="14" type="ORF">O6P43_032866</name>
</gene>
<dbReference type="InterPro" id="IPR019378">
    <property type="entry name" value="GDP-Fuc_O-FucTrfase"/>
</dbReference>
<evidence type="ECO:0000256" key="3">
    <source>
        <dbReference type="ARBA" id="ARBA00007737"/>
    </source>
</evidence>
<evidence type="ECO:0000256" key="2">
    <source>
        <dbReference type="ARBA" id="ARBA00004881"/>
    </source>
</evidence>
<accession>A0AAD7P623</accession>
<evidence type="ECO:0000256" key="7">
    <source>
        <dbReference type="ARBA" id="ARBA00022968"/>
    </source>
</evidence>
<evidence type="ECO:0000256" key="12">
    <source>
        <dbReference type="ARBA" id="ARBA00023277"/>
    </source>
</evidence>
<comment type="pathway">
    <text evidence="2">Glycan metabolism.</text>
</comment>
<keyword evidence="11" id="KW-0294">Fucose metabolism</keyword>
<comment type="subcellular location">
    <subcellularLocation>
        <location evidence="1">Membrane</location>
        <topology evidence="1">Single-pass type II membrane protein</topology>
    </subcellularLocation>
</comment>
<keyword evidence="9" id="KW-0472">Membrane</keyword>
<name>A0AAD7P623_QUISA</name>
<keyword evidence="4" id="KW-0328">Glycosyltransferase</keyword>
<dbReference type="PANTHER" id="PTHR31741">
    <property type="entry name" value="OS02G0726500 PROTEIN-RELATED"/>
    <property type="match status" value="1"/>
</dbReference>
<dbReference type="GO" id="GO:0016020">
    <property type="term" value="C:membrane"/>
    <property type="evidence" value="ECO:0007669"/>
    <property type="project" value="UniProtKB-SubCell"/>
</dbReference>
<evidence type="ECO:0000256" key="6">
    <source>
        <dbReference type="ARBA" id="ARBA00022692"/>
    </source>
</evidence>
<proteinExistence type="inferred from homology"/>
<evidence type="ECO:0000256" key="4">
    <source>
        <dbReference type="ARBA" id="ARBA00022676"/>
    </source>
</evidence>
<evidence type="ECO:0000256" key="10">
    <source>
        <dbReference type="ARBA" id="ARBA00023180"/>
    </source>
</evidence>
<dbReference type="GO" id="GO:0016757">
    <property type="term" value="F:glycosyltransferase activity"/>
    <property type="evidence" value="ECO:0007669"/>
    <property type="project" value="UniProtKB-KW"/>
</dbReference>
<keyword evidence="6" id="KW-0812">Transmembrane</keyword>
<comment type="caution">
    <text evidence="14">The sequence shown here is derived from an EMBL/GenBank/DDBJ whole genome shotgun (WGS) entry which is preliminary data.</text>
</comment>
<dbReference type="AlphaFoldDB" id="A0AAD7P623"/>